<dbReference type="Proteomes" id="UP000217780">
    <property type="component" value="Unassembled WGS sequence"/>
</dbReference>
<dbReference type="Gene3D" id="3.90.1690.10">
    <property type="entry name" value="phage-related protein like domain"/>
    <property type="match status" value="1"/>
</dbReference>
<name>A0A2A2T6E3_9BURK</name>
<accession>A0A2A2T6E3</accession>
<reference evidence="1 2" key="1">
    <citation type="submission" date="2017-08" db="EMBL/GenBank/DDBJ databases">
        <title>WGS of Clinical strains of the CDC Group NO-1 linked to zoonotic infections in humans.</title>
        <authorList>
            <person name="Bernier A.-M."/>
            <person name="Bernard K."/>
        </authorList>
    </citation>
    <scope>NUCLEOTIDE SEQUENCE [LARGE SCALE GENOMIC DNA]</scope>
    <source>
        <strain evidence="1 2">NML91-0035</strain>
    </source>
</reference>
<gene>
    <name evidence="1" type="ORF">CLI92_05970</name>
</gene>
<comment type="caution">
    <text evidence="1">The sequence shown here is derived from an EMBL/GenBank/DDBJ whole genome shotgun (WGS) entry which is preliminary data.</text>
</comment>
<dbReference type="InterPro" id="IPR053738">
    <property type="entry name" value="Lambda_capsid_assembly"/>
</dbReference>
<dbReference type="RefSeq" id="WP_095995793.1">
    <property type="nucleotide sequence ID" value="NZ_NTBH01000006.1"/>
</dbReference>
<proteinExistence type="predicted"/>
<protein>
    <recommendedName>
        <fullName evidence="3">Capsid protein</fullName>
    </recommendedName>
</protein>
<organism evidence="1 2">
    <name type="scientific">Vandammella animalimorsus</name>
    <dbReference type="NCBI Taxonomy" id="2029117"/>
    <lineage>
        <taxon>Bacteria</taxon>
        <taxon>Pseudomonadati</taxon>
        <taxon>Pseudomonadota</taxon>
        <taxon>Betaproteobacteria</taxon>
        <taxon>Burkholderiales</taxon>
        <taxon>Comamonadaceae</taxon>
        <taxon>Vandammella</taxon>
    </lineage>
</organism>
<evidence type="ECO:0000313" key="2">
    <source>
        <dbReference type="Proteomes" id="UP000217780"/>
    </source>
</evidence>
<sequence length="308" mass="34001">MSRLKELRIVDPVLTNLATGYSGNEYIGHHLLPFVPVEKEAGKIPRFGKEAFVESRTERAIRADSNLIDPEGVGLADFTLTEHDIGQRIDYREEQEANFALEAWATHVVTEKIRLRHEIKVARLVQNTASYPASNRITLSGSDQFTHADSDPEGVIDDAKDAISAAVGREPNTMVIGQAAWRALKRHPKLKAILSDTRTRLVQLADLREIFEVEHIVVGKGVQAATPTSPFTRIWGDNIVLAYVSRGAGGQRTVYDPSFGYTPQKKGWPQVDKYALPGGKVQVVRSTDIFEPFILGADAGYLIADTNA</sequence>
<dbReference type="InterPro" id="IPR005564">
    <property type="entry name" value="Major_capsid_GpE"/>
</dbReference>
<dbReference type="AlphaFoldDB" id="A0A2A2T6E3"/>
<dbReference type="GeneID" id="93874548"/>
<dbReference type="EMBL" id="NTBI01000004">
    <property type="protein sequence ID" value="PAX17091.1"/>
    <property type="molecule type" value="Genomic_DNA"/>
</dbReference>
<evidence type="ECO:0000313" key="1">
    <source>
        <dbReference type="EMBL" id="PAX17091.1"/>
    </source>
</evidence>
<dbReference type="Pfam" id="PF03864">
    <property type="entry name" value="Phage_cap_E"/>
    <property type="match status" value="1"/>
</dbReference>
<evidence type="ECO:0008006" key="3">
    <source>
        <dbReference type="Google" id="ProtNLM"/>
    </source>
</evidence>